<reference evidence="2" key="1">
    <citation type="submission" date="2023-07" db="EMBL/GenBank/DDBJ databases">
        <title>Genome content predicts the carbon catabolic preferences of heterotrophic bacteria.</title>
        <authorList>
            <person name="Gralka M."/>
        </authorList>
    </citation>
    <scope>NUCLEOTIDE SEQUENCE</scope>
    <source>
        <strain evidence="2">G2M05</strain>
    </source>
</reference>
<evidence type="ECO:0000256" key="1">
    <source>
        <dbReference type="SAM" id="Phobius"/>
    </source>
</evidence>
<sequence>MAFGFGVTTIVKGVQMDNFSVKTKAIYIPFVKLVFFTLSGLVLMKWLIGEQLSALGNRHLYLSWLPFLLSAVLCVVMIKPLGILTYKGSISRLLVLIVMVFYFSMLITMVQDLPRCCSNEVKSYNDPYKLNASSYQGNITLNNYNVMSDKTIDKISLNSRSSRGGSIISISNHVSVPLNVSMTVWSVFPFSKDIKGSSSERELDSAVHTLRVTSRQYVNSYDFSEVKYFELIPDSIYRDNYVSSIYDEYPRLKGGKLTMLSPKTLGLEKSTYIKLGFLLFLMIFGGMCIFVLIELQSLNSSKVAKLTNSSSHLTKTSR</sequence>
<comment type="caution">
    <text evidence="2">The sequence shown here is derived from an EMBL/GenBank/DDBJ whole genome shotgun (WGS) entry which is preliminary data.</text>
</comment>
<accession>A0AAW7YFW0</accession>
<dbReference type="RefSeq" id="WP_303502297.1">
    <property type="nucleotide sequence ID" value="NZ_JAUOPU010000071.1"/>
</dbReference>
<dbReference type="AlphaFoldDB" id="A0AAW7YFW0"/>
<proteinExistence type="predicted"/>
<evidence type="ECO:0000313" key="3">
    <source>
        <dbReference type="Proteomes" id="UP001170624"/>
    </source>
</evidence>
<feature type="transmembrane region" description="Helical" evidence="1">
    <location>
        <begin position="60"/>
        <end position="78"/>
    </location>
</feature>
<dbReference type="Proteomes" id="UP001170624">
    <property type="component" value="Unassembled WGS sequence"/>
</dbReference>
<feature type="transmembrane region" description="Helical" evidence="1">
    <location>
        <begin position="26"/>
        <end position="48"/>
    </location>
</feature>
<dbReference type="EMBL" id="JAUOPU010000071">
    <property type="protein sequence ID" value="MDO6545530.1"/>
    <property type="molecule type" value="Genomic_DNA"/>
</dbReference>
<evidence type="ECO:0000313" key="2">
    <source>
        <dbReference type="EMBL" id="MDO6545530.1"/>
    </source>
</evidence>
<protein>
    <submittedName>
        <fullName evidence="2">Uncharacterized protein</fullName>
    </submittedName>
</protein>
<feature type="transmembrane region" description="Helical" evidence="1">
    <location>
        <begin position="272"/>
        <end position="293"/>
    </location>
</feature>
<feature type="transmembrane region" description="Helical" evidence="1">
    <location>
        <begin position="90"/>
        <end position="110"/>
    </location>
</feature>
<name>A0AAW7YFW0_9GAMM</name>
<gene>
    <name evidence="2" type="ORF">Q4568_23650</name>
</gene>
<keyword evidence="1" id="KW-0472">Membrane</keyword>
<organism evidence="2 3">
    <name type="scientific">Photobacterium sanguinicancri</name>
    <dbReference type="NCBI Taxonomy" id="875932"/>
    <lineage>
        <taxon>Bacteria</taxon>
        <taxon>Pseudomonadati</taxon>
        <taxon>Pseudomonadota</taxon>
        <taxon>Gammaproteobacteria</taxon>
        <taxon>Vibrionales</taxon>
        <taxon>Vibrionaceae</taxon>
        <taxon>Photobacterium</taxon>
    </lineage>
</organism>
<keyword evidence="1" id="KW-1133">Transmembrane helix</keyword>
<keyword evidence="1" id="KW-0812">Transmembrane</keyword>